<keyword evidence="3" id="KW-1185">Reference proteome</keyword>
<name>A0AAV7QKM1_PLEWA</name>
<evidence type="ECO:0000313" key="3">
    <source>
        <dbReference type="Proteomes" id="UP001066276"/>
    </source>
</evidence>
<feature type="compositionally biased region" description="Basic and acidic residues" evidence="1">
    <location>
        <begin position="17"/>
        <end position="79"/>
    </location>
</feature>
<evidence type="ECO:0000256" key="1">
    <source>
        <dbReference type="SAM" id="MobiDB-lite"/>
    </source>
</evidence>
<dbReference type="EMBL" id="JANPWB010000010">
    <property type="protein sequence ID" value="KAJ1140625.1"/>
    <property type="molecule type" value="Genomic_DNA"/>
</dbReference>
<proteinExistence type="predicted"/>
<evidence type="ECO:0000313" key="2">
    <source>
        <dbReference type="EMBL" id="KAJ1140625.1"/>
    </source>
</evidence>
<reference evidence="2" key="1">
    <citation type="journal article" date="2022" name="bioRxiv">
        <title>Sequencing and chromosome-scale assembly of the giantPleurodeles waltlgenome.</title>
        <authorList>
            <person name="Brown T."/>
            <person name="Elewa A."/>
            <person name="Iarovenko S."/>
            <person name="Subramanian E."/>
            <person name="Araus A.J."/>
            <person name="Petzold A."/>
            <person name="Susuki M."/>
            <person name="Suzuki K.-i.T."/>
            <person name="Hayashi T."/>
            <person name="Toyoda A."/>
            <person name="Oliveira C."/>
            <person name="Osipova E."/>
            <person name="Leigh N.D."/>
            <person name="Simon A."/>
            <person name="Yun M.H."/>
        </authorList>
    </citation>
    <scope>NUCLEOTIDE SEQUENCE</scope>
    <source>
        <strain evidence="2">20211129_DDA</strain>
        <tissue evidence="2">Liver</tissue>
    </source>
</reference>
<sequence>MGTPPDAPTPDFWVSPPKEKTDSREGEEFPTERRKTEESEAPRAEKELDGPETIPEIREADTRRTQDAKVCISRHDQRGSPRYGPY</sequence>
<dbReference type="AlphaFoldDB" id="A0AAV7QKM1"/>
<gene>
    <name evidence="2" type="ORF">NDU88_006974</name>
</gene>
<dbReference type="Proteomes" id="UP001066276">
    <property type="component" value="Chromosome 6"/>
</dbReference>
<organism evidence="2 3">
    <name type="scientific">Pleurodeles waltl</name>
    <name type="common">Iberian ribbed newt</name>
    <dbReference type="NCBI Taxonomy" id="8319"/>
    <lineage>
        <taxon>Eukaryota</taxon>
        <taxon>Metazoa</taxon>
        <taxon>Chordata</taxon>
        <taxon>Craniata</taxon>
        <taxon>Vertebrata</taxon>
        <taxon>Euteleostomi</taxon>
        <taxon>Amphibia</taxon>
        <taxon>Batrachia</taxon>
        <taxon>Caudata</taxon>
        <taxon>Salamandroidea</taxon>
        <taxon>Salamandridae</taxon>
        <taxon>Pleurodelinae</taxon>
        <taxon>Pleurodeles</taxon>
    </lineage>
</organism>
<accession>A0AAV7QKM1</accession>
<comment type="caution">
    <text evidence="2">The sequence shown here is derived from an EMBL/GenBank/DDBJ whole genome shotgun (WGS) entry which is preliminary data.</text>
</comment>
<protein>
    <submittedName>
        <fullName evidence="2">Uncharacterized protein</fullName>
    </submittedName>
</protein>
<feature type="region of interest" description="Disordered" evidence="1">
    <location>
        <begin position="1"/>
        <end position="86"/>
    </location>
</feature>